<sequence length="153" mass="17246">MTNVRIVECKRLDLAALQKLLRESEEEGHRHIRRLIRDYESGANRFDKSGEALWTASVGETTVGVCGLNRDPYSAADGIGRLRRMYVMRDFRRRGVGSALVREAIREARKHYGSLALKTDNPAADSFYQSLGFQELPPDPNASATHLMVLEEP</sequence>
<organism evidence="3 4">
    <name type="scientific">Cohnella zeiphila</name>
    <dbReference type="NCBI Taxonomy" id="2761120"/>
    <lineage>
        <taxon>Bacteria</taxon>
        <taxon>Bacillati</taxon>
        <taxon>Bacillota</taxon>
        <taxon>Bacilli</taxon>
        <taxon>Bacillales</taxon>
        <taxon>Paenibacillaceae</taxon>
        <taxon>Cohnella</taxon>
    </lineage>
</organism>
<keyword evidence="4" id="KW-1185">Reference proteome</keyword>
<protein>
    <submittedName>
        <fullName evidence="3">GNAT family N-acetyltransferase</fullName>
    </submittedName>
</protein>
<gene>
    <name evidence="3" type="ORF">H7C18_23855</name>
</gene>
<dbReference type="PANTHER" id="PTHR13947:SF37">
    <property type="entry name" value="LD18367P"/>
    <property type="match status" value="1"/>
</dbReference>
<dbReference type="SUPFAM" id="SSF55729">
    <property type="entry name" value="Acyl-CoA N-acyltransferases (Nat)"/>
    <property type="match status" value="1"/>
</dbReference>
<dbReference type="AlphaFoldDB" id="A0A7X0SRV0"/>
<keyword evidence="1 3" id="KW-0808">Transferase</keyword>
<dbReference type="RefSeq" id="WP_185131612.1">
    <property type="nucleotide sequence ID" value="NZ_JACJVO010000031.1"/>
</dbReference>
<dbReference type="InterPro" id="IPR050769">
    <property type="entry name" value="NAT_camello-type"/>
</dbReference>
<dbReference type="EMBL" id="JACJVO010000031">
    <property type="protein sequence ID" value="MBB6733964.1"/>
    <property type="molecule type" value="Genomic_DNA"/>
</dbReference>
<dbReference type="Gene3D" id="3.40.630.30">
    <property type="match status" value="1"/>
</dbReference>
<dbReference type="GO" id="GO:0008080">
    <property type="term" value="F:N-acetyltransferase activity"/>
    <property type="evidence" value="ECO:0007669"/>
    <property type="project" value="InterPro"/>
</dbReference>
<dbReference type="Pfam" id="PF00583">
    <property type="entry name" value="Acetyltransf_1"/>
    <property type="match status" value="1"/>
</dbReference>
<evidence type="ECO:0000259" key="2">
    <source>
        <dbReference type="PROSITE" id="PS51186"/>
    </source>
</evidence>
<accession>A0A7X0SRV0</accession>
<evidence type="ECO:0000313" key="4">
    <source>
        <dbReference type="Proteomes" id="UP000564644"/>
    </source>
</evidence>
<evidence type="ECO:0000313" key="3">
    <source>
        <dbReference type="EMBL" id="MBB6733964.1"/>
    </source>
</evidence>
<dbReference type="InterPro" id="IPR000182">
    <property type="entry name" value="GNAT_dom"/>
</dbReference>
<reference evidence="3 4" key="1">
    <citation type="submission" date="2020-08" db="EMBL/GenBank/DDBJ databases">
        <title>Cohnella phylogeny.</title>
        <authorList>
            <person name="Dunlap C."/>
        </authorList>
    </citation>
    <scope>NUCLEOTIDE SEQUENCE [LARGE SCALE GENOMIC DNA]</scope>
    <source>
        <strain evidence="3 4">CBP 2801</strain>
    </source>
</reference>
<feature type="domain" description="N-acetyltransferase" evidence="2">
    <location>
        <begin position="4"/>
        <end position="153"/>
    </location>
</feature>
<dbReference type="CDD" id="cd04301">
    <property type="entry name" value="NAT_SF"/>
    <property type="match status" value="1"/>
</dbReference>
<evidence type="ECO:0000256" key="1">
    <source>
        <dbReference type="ARBA" id="ARBA00022679"/>
    </source>
</evidence>
<dbReference type="PROSITE" id="PS51186">
    <property type="entry name" value="GNAT"/>
    <property type="match status" value="1"/>
</dbReference>
<dbReference type="InterPro" id="IPR016181">
    <property type="entry name" value="Acyl_CoA_acyltransferase"/>
</dbReference>
<dbReference type="PANTHER" id="PTHR13947">
    <property type="entry name" value="GNAT FAMILY N-ACETYLTRANSFERASE"/>
    <property type="match status" value="1"/>
</dbReference>
<proteinExistence type="predicted"/>
<comment type="caution">
    <text evidence="3">The sequence shown here is derived from an EMBL/GenBank/DDBJ whole genome shotgun (WGS) entry which is preliminary data.</text>
</comment>
<name>A0A7X0SRV0_9BACL</name>
<dbReference type="Proteomes" id="UP000564644">
    <property type="component" value="Unassembled WGS sequence"/>
</dbReference>